<reference evidence="2 3" key="1">
    <citation type="submission" date="2017-11" db="EMBL/GenBank/DDBJ databases">
        <title>Comparitive Functional Genomics of Dry Heat Resistant strains isolated from the Viking Spacecraft.</title>
        <authorList>
            <person name="Seuylemezian A."/>
            <person name="Cooper K."/>
            <person name="Vaishampayan P."/>
        </authorList>
    </citation>
    <scope>NUCLEOTIDE SEQUENCE [LARGE SCALE GENOMIC DNA]</scope>
    <source>
        <strain evidence="2 3">V1-29</strain>
    </source>
</reference>
<proteinExistence type="predicted"/>
<keyword evidence="3" id="KW-1185">Reference proteome</keyword>
<dbReference type="InterPro" id="IPR050900">
    <property type="entry name" value="Transposase_IS3/IS150/IS904"/>
</dbReference>
<dbReference type="InterPro" id="IPR025948">
    <property type="entry name" value="HTH-like_dom"/>
</dbReference>
<evidence type="ECO:0000313" key="2">
    <source>
        <dbReference type="EMBL" id="PLT27779.1"/>
    </source>
</evidence>
<dbReference type="PANTHER" id="PTHR46889">
    <property type="entry name" value="TRANSPOSASE INSF FOR INSERTION SEQUENCE IS3B-RELATED"/>
    <property type="match status" value="1"/>
</dbReference>
<evidence type="ECO:0000259" key="1">
    <source>
        <dbReference type="Pfam" id="PF13276"/>
    </source>
</evidence>
<accession>A0A2N5M087</accession>
<evidence type="ECO:0000313" key="3">
    <source>
        <dbReference type="Proteomes" id="UP000234748"/>
    </source>
</evidence>
<dbReference type="OrthoDB" id="9781005at2"/>
<comment type="caution">
    <text evidence="2">The sequence shown here is derived from an EMBL/GenBank/DDBJ whole genome shotgun (WGS) entry which is preliminary data.</text>
</comment>
<dbReference type="AlphaFoldDB" id="A0A2N5M087"/>
<sequence>MKMCRVLKVSTSGYYKWAKNQAMPPSKKEERRKELQQKIKKSYYKSGKTYGSPRVHADLIDRGYTISLKTVARMMKGNGADSPS</sequence>
<feature type="domain" description="HTH-like" evidence="1">
    <location>
        <begin position="31"/>
        <end position="79"/>
    </location>
</feature>
<organism evidence="2 3">
    <name type="scientific">Peribacillus deserti</name>
    <dbReference type="NCBI Taxonomy" id="673318"/>
    <lineage>
        <taxon>Bacteria</taxon>
        <taxon>Bacillati</taxon>
        <taxon>Bacillota</taxon>
        <taxon>Bacilli</taxon>
        <taxon>Bacillales</taxon>
        <taxon>Bacillaceae</taxon>
        <taxon>Peribacillus</taxon>
    </lineage>
</organism>
<dbReference type="Proteomes" id="UP000234748">
    <property type="component" value="Unassembled WGS sequence"/>
</dbReference>
<protein>
    <recommendedName>
        <fullName evidence="1">HTH-like domain-containing protein</fullName>
    </recommendedName>
</protein>
<dbReference type="Pfam" id="PF13276">
    <property type="entry name" value="HTH_21"/>
    <property type="match status" value="1"/>
</dbReference>
<gene>
    <name evidence="2" type="ORF">CUU66_21955</name>
</gene>
<dbReference type="EMBL" id="PGUY01000078">
    <property type="protein sequence ID" value="PLT27779.1"/>
    <property type="molecule type" value="Genomic_DNA"/>
</dbReference>
<name>A0A2N5M087_9BACI</name>
<dbReference type="PANTHER" id="PTHR46889:SF4">
    <property type="entry name" value="TRANSPOSASE INSO FOR INSERTION SEQUENCE ELEMENT IS911B-RELATED"/>
    <property type="match status" value="1"/>
</dbReference>